<dbReference type="Proteomes" id="UP000001997">
    <property type="component" value="Unassembled WGS sequence"/>
</dbReference>
<dbReference type="EMBL" id="CH408157">
    <property type="protein sequence ID" value="EDK38224.2"/>
    <property type="molecule type" value="Genomic_DNA"/>
</dbReference>
<dbReference type="HOGENOM" id="CLU_1062123_0_0_1"/>
<evidence type="ECO:0008006" key="4">
    <source>
        <dbReference type="Google" id="ProtNLM"/>
    </source>
</evidence>
<evidence type="ECO:0000313" key="2">
    <source>
        <dbReference type="EMBL" id="EDK38224.2"/>
    </source>
</evidence>
<dbReference type="AlphaFoldDB" id="A5DGC1"/>
<dbReference type="VEuPathDB" id="FungiDB:PGUG_02322"/>
<feature type="signal peptide" evidence="1">
    <location>
        <begin position="1"/>
        <end position="17"/>
    </location>
</feature>
<reference evidence="2 3" key="1">
    <citation type="journal article" date="2009" name="Nature">
        <title>Evolution of pathogenicity and sexual reproduction in eight Candida genomes.</title>
        <authorList>
            <person name="Butler G."/>
            <person name="Rasmussen M.D."/>
            <person name="Lin M.F."/>
            <person name="Santos M.A."/>
            <person name="Sakthikumar S."/>
            <person name="Munro C.A."/>
            <person name="Rheinbay E."/>
            <person name="Grabherr M."/>
            <person name="Forche A."/>
            <person name="Reedy J.L."/>
            <person name="Agrafioti I."/>
            <person name="Arnaud M.B."/>
            <person name="Bates S."/>
            <person name="Brown A.J."/>
            <person name="Brunke S."/>
            <person name="Costanzo M.C."/>
            <person name="Fitzpatrick D.A."/>
            <person name="de Groot P.W."/>
            <person name="Harris D."/>
            <person name="Hoyer L.L."/>
            <person name="Hube B."/>
            <person name="Klis F.M."/>
            <person name="Kodira C."/>
            <person name="Lennard N."/>
            <person name="Logue M.E."/>
            <person name="Martin R."/>
            <person name="Neiman A.M."/>
            <person name="Nikolaou E."/>
            <person name="Quail M.A."/>
            <person name="Quinn J."/>
            <person name="Santos M.C."/>
            <person name="Schmitzberger F.F."/>
            <person name="Sherlock G."/>
            <person name="Shah P."/>
            <person name="Silverstein K.A."/>
            <person name="Skrzypek M.S."/>
            <person name="Soll D."/>
            <person name="Staggs R."/>
            <person name="Stansfield I."/>
            <person name="Stumpf M.P."/>
            <person name="Sudbery P.E."/>
            <person name="Srikantha T."/>
            <person name="Zeng Q."/>
            <person name="Berman J."/>
            <person name="Berriman M."/>
            <person name="Heitman J."/>
            <person name="Gow N.A."/>
            <person name="Lorenz M.C."/>
            <person name="Birren B.W."/>
            <person name="Kellis M."/>
            <person name="Cuomo C.A."/>
        </authorList>
    </citation>
    <scope>NUCLEOTIDE SEQUENCE [LARGE SCALE GENOMIC DNA]</scope>
    <source>
        <strain evidence="3">ATCC 6260 / CBS 566 / DSM 6381 / JCM 1539 / NBRC 10279 / NRRL Y-324</strain>
    </source>
</reference>
<gene>
    <name evidence="2" type="ORF">PGUG_02322</name>
</gene>
<dbReference type="OrthoDB" id="4022410at2759"/>
<proteinExistence type="predicted"/>
<dbReference type="RefSeq" id="XP_001484593.2">
    <property type="nucleotide sequence ID" value="XM_001484543.1"/>
</dbReference>
<organism evidence="2 3">
    <name type="scientific">Meyerozyma guilliermondii (strain ATCC 6260 / CBS 566 / DSM 6381 / JCM 1539 / NBRC 10279 / NRRL Y-324)</name>
    <name type="common">Yeast</name>
    <name type="synonym">Candida guilliermondii</name>
    <dbReference type="NCBI Taxonomy" id="294746"/>
    <lineage>
        <taxon>Eukaryota</taxon>
        <taxon>Fungi</taxon>
        <taxon>Dikarya</taxon>
        <taxon>Ascomycota</taxon>
        <taxon>Saccharomycotina</taxon>
        <taxon>Pichiomycetes</taxon>
        <taxon>Debaryomycetaceae</taxon>
        <taxon>Meyerozyma</taxon>
    </lineage>
</organism>
<feature type="chain" id="PRO_5002679947" description="Acid protease" evidence="1">
    <location>
        <begin position="18"/>
        <end position="262"/>
    </location>
</feature>
<name>A5DGC1_PICGU</name>
<accession>A5DGC1</accession>
<dbReference type="OMA" id="YNDTERV"/>
<dbReference type="GeneID" id="5126823"/>
<dbReference type="InParanoid" id="A5DGC1"/>
<evidence type="ECO:0000256" key="1">
    <source>
        <dbReference type="SAM" id="SignalP"/>
    </source>
</evidence>
<keyword evidence="1" id="KW-0732">Signal</keyword>
<keyword evidence="3" id="KW-1185">Reference proteome</keyword>
<evidence type="ECO:0000313" key="3">
    <source>
        <dbReference type="Proteomes" id="UP000001997"/>
    </source>
</evidence>
<protein>
    <recommendedName>
        <fullName evidence="4">Acid protease</fullName>
    </recommendedName>
</protein>
<dbReference type="eggNOG" id="ENOG502RQCD">
    <property type="taxonomic scope" value="Eukaryota"/>
</dbReference>
<sequence length="262" mass="28928">MLLFYLGFALWTLFAIALPIGNDGVSIVHVKNYDELYTNFSGLLSSPALNTVFHINSTNTFVAPANDSKPLDLDYVGAQGWLRNLFSSQSLEWVEFAYNDTERVEYPGFIPASPCQSHEYGDGGSVGFSYSYGQERKVGSGLGISWVIEDLTLSAAAGSTLGSSTTISGVISCSISKGKVGQVLLKPTYIRARASSRRIRYNREVRKFLFDQDFEQQEEIQRLLSSGAYKIACATSDVVPLFCDKKRFGTDWDNPLGANYQI</sequence>
<dbReference type="KEGG" id="pgu:PGUG_02322"/>